<protein>
    <submittedName>
        <fullName evidence="2">Uncharacterized protein</fullName>
    </submittedName>
</protein>
<evidence type="ECO:0000313" key="3">
    <source>
        <dbReference type="Proteomes" id="UP000054279"/>
    </source>
</evidence>
<feature type="non-terminal residue" evidence="2">
    <location>
        <position position="66"/>
    </location>
</feature>
<gene>
    <name evidence="2" type="ORF">M422DRAFT_98233</name>
    <name evidence="1" type="ORF">M422DRAFT_98854</name>
</gene>
<evidence type="ECO:0000313" key="1">
    <source>
        <dbReference type="EMBL" id="KIJ48119.1"/>
    </source>
</evidence>
<keyword evidence="3" id="KW-1185">Reference proteome</keyword>
<dbReference type="AlphaFoldDB" id="A0A0C9UWV8"/>
<proteinExistence type="predicted"/>
<organism evidence="2 3">
    <name type="scientific">Sphaerobolus stellatus (strain SS14)</name>
    <dbReference type="NCBI Taxonomy" id="990650"/>
    <lineage>
        <taxon>Eukaryota</taxon>
        <taxon>Fungi</taxon>
        <taxon>Dikarya</taxon>
        <taxon>Basidiomycota</taxon>
        <taxon>Agaricomycotina</taxon>
        <taxon>Agaricomycetes</taxon>
        <taxon>Phallomycetidae</taxon>
        <taxon>Geastrales</taxon>
        <taxon>Sphaerobolaceae</taxon>
        <taxon>Sphaerobolus</taxon>
    </lineage>
</organism>
<evidence type="ECO:0000313" key="2">
    <source>
        <dbReference type="EMBL" id="KIJ48123.1"/>
    </source>
</evidence>
<dbReference type="EMBL" id="KN837099">
    <property type="protein sequence ID" value="KIJ48123.1"/>
    <property type="molecule type" value="Genomic_DNA"/>
</dbReference>
<dbReference type="OrthoDB" id="1607513at2759"/>
<feature type="non-terminal residue" evidence="2">
    <location>
        <position position="1"/>
    </location>
</feature>
<dbReference type="Proteomes" id="UP000054279">
    <property type="component" value="Unassembled WGS sequence"/>
</dbReference>
<name>A0A0C9UWV8_SPHS4</name>
<dbReference type="HOGENOM" id="CLU_155624_2_1_1"/>
<dbReference type="EMBL" id="KN837099">
    <property type="protein sequence ID" value="KIJ48119.1"/>
    <property type="molecule type" value="Genomic_DNA"/>
</dbReference>
<sequence length="66" mass="7353">DSEIPHRTKLREATLAKARQAVEVLTKKLNSGSVPGKISFTFDTWTSHAYDSYLAVTAHYIYSPPS</sequence>
<accession>A0A0C9UWV8</accession>
<reference evidence="2 3" key="1">
    <citation type="submission" date="2014-06" db="EMBL/GenBank/DDBJ databases">
        <title>Evolutionary Origins and Diversification of the Mycorrhizal Mutualists.</title>
        <authorList>
            <consortium name="DOE Joint Genome Institute"/>
            <consortium name="Mycorrhizal Genomics Consortium"/>
            <person name="Kohler A."/>
            <person name="Kuo A."/>
            <person name="Nagy L.G."/>
            <person name="Floudas D."/>
            <person name="Copeland A."/>
            <person name="Barry K.W."/>
            <person name="Cichocki N."/>
            <person name="Veneault-Fourrey C."/>
            <person name="LaButti K."/>
            <person name="Lindquist E.A."/>
            <person name="Lipzen A."/>
            <person name="Lundell T."/>
            <person name="Morin E."/>
            <person name="Murat C."/>
            <person name="Riley R."/>
            <person name="Ohm R."/>
            <person name="Sun H."/>
            <person name="Tunlid A."/>
            <person name="Henrissat B."/>
            <person name="Grigoriev I.V."/>
            <person name="Hibbett D.S."/>
            <person name="Martin F."/>
        </authorList>
    </citation>
    <scope>NUCLEOTIDE SEQUENCE [LARGE SCALE GENOMIC DNA]</scope>
    <source>
        <strain evidence="2 3">SS14</strain>
    </source>
</reference>